<organism evidence="1">
    <name type="scientific">Variovorax paradoxus (strain S110)</name>
    <dbReference type="NCBI Taxonomy" id="543728"/>
    <lineage>
        <taxon>Bacteria</taxon>
        <taxon>Pseudomonadati</taxon>
        <taxon>Pseudomonadota</taxon>
        <taxon>Betaproteobacteria</taxon>
        <taxon>Burkholderiales</taxon>
        <taxon>Comamonadaceae</taxon>
        <taxon>Variovorax</taxon>
    </lineage>
</organism>
<dbReference type="KEGG" id="vap:Vapar_4523"/>
<reference evidence="1" key="1">
    <citation type="submission" date="2009-06" db="EMBL/GenBank/DDBJ databases">
        <title>Complete sequence of chromosome 1 of Variovorax paradoxus S110.</title>
        <authorList>
            <consortium name="US DOE Joint Genome Institute"/>
            <person name="Lucas S."/>
            <person name="Copeland A."/>
            <person name="Lapidus A."/>
            <person name="Glavina del Rio T."/>
            <person name="Tice H."/>
            <person name="Bruce D."/>
            <person name="Goodwin L."/>
            <person name="Pitluck S."/>
            <person name="Chertkov O."/>
            <person name="Brettin T."/>
            <person name="Detter J.C."/>
            <person name="Han C."/>
            <person name="Larimer F."/>
            <person name="Land M."/>
            <person name="Hauser L."/>
            <person name="Kyrpides N."/>
            <person name="Ovchinnikova G."/>
            <person name="Orwin P."/>
            <person name="Leadbetter J.R."/>
            <person name="Spain J.C."/>
            <person name="Han J.I."/>
        </authorList>
    </citation>
    <scope>NUCLEOTIDE SEQUENCE</scope>
    <source>
        <strain evidence="1">S110</strain>
    </source>
</reference>
<dbReference type="AlphaFoldDB" id="C5CKX9"/>
<accession>C5CKX9</accession>
<dbReference type="HOGENOM" id="CLU_1354119_0_0_4"/>
<gene>
    <name evidence="1" type="ordered locus">Vapar_4523</name>
</gene>
<proteinExistence type="predicted"/>
<protein>
    <submittedName>
        <fullName evidence="1">Uncharacterized protein</fullName>
    </submittedName>
</protein>
<sequence length="202" mass="22089">MTAFEAAFSPILLILQMLKNKFSAPSLALLVAFWLAGCAYDGAGYPKPEYNYAAQAGDSEFFFESEFGTNSQFKAKTEAVQDGDDCLDTKRVAYLQQMDSYLRRADAPGPWKIAAPADKPILIAGQWTRYSSAGYDYLSQRKTVMPATSCPWAAKILTPKPGARYRVRLFKAGPMACSLSVTSMDGAPVETKDAPSCARPPR</sequence>
<evidence type="ECO:0000313" key="1">
    <source>
        <dbReference type="EMBL" id="ACS21130.1"/>
    </source>
</evidence>
<name>C5CKX9_VARPS</name>
<dbReference type="EMBL" id="CP001635">
    <property type="protein sequence ID" value="ACS21130.1"/>
    <property type="molecule type" value="Genomic_DNA"/>
</dbReference>
<dbReference type="STRING" id="543728.Vapar_4523"/>